<keyword evidence="2" id="KW-0998">Cell outer membrane</keyword>
<keyword evidence="1 3" id="KW-0732">Signal</keyword>
<keyword evidence="2" id="KW-0813">Transport</keyword>
<evidence type="ECO:0000313" key="6">
    <source>
        <dbReference type="Proteomes" id="UP000199227"/>
    </source>
</evidence>
<dbReference type="Gene3D" id="2.170.130.10">
    <property type="entry name" value="TonB-dependent receptor, plug domain"/>
    <property type="match status" value="1"/>
</dbReference>
<organism evidence="5 6">
    <name type="scientific">Hydrogenimonas thermophila</name>
    <dbReference type="NCBI Taxonomy" id="223786"/>
    <lineage>
        <taxon>Bacteria</taxon>
        <taxon>Pseudomonadati</taxon>
        <taxon>Campylobacterota</taxon>
        <taxon>Epsilonproteobacteria</taxon>
        <taxon>Campylobacterales</taxon>
        <taxon>Hydrogenimonadaceae</taxon>
        <taxon>Hydrogenimonas</taxon>
    </lineage>
</organism>
<dbReference type="GO" id="GO:0015344">
    <property type="term" value="F:siderophore uptake transmembrane transporter activity"/>
    <property type="evidence" value="ECO:0007669"/>
    <property type="project" value="TreeGrafter"/>
</dbReference>
<evidence type="ECO:0000256" key="2">
    <source>
        <dbReference type="PROSITE-ProRule" id="PRU01360"/>
    </source>
</evidence>
<name>A0A1I5UYU1_9BACT</name>
<dbReference type="SUPFAM" id="SSF56935">
    <property type="entry name" value="Porins"/>
    <property type="match status" value="1"/>
</dbReference>
<feature type="chain" id="PRO_5011647862" evidence="3">
    <location>
        <begin position="20"/>
        <end position="298"/>
    </location>
</feature>
<keyword evidence="2" id="KW-1134">Transmembrane beta strand</keyword>
<dbReference type="RefSeq" id="WP_092914328.1">
    <property type="nucleotide sequence ID" value="NZ_FOXB01000077.1"/>
</dbReference>
<gene>
    <name evidence="5" type="ORF">SAMN05216234_1771</name>
</gene>
<dbReference type="EMBL" id="FOXB01000077">
    <property type="protein sequence ID" value="SFQ00389.1"/>
    <property type="molecule type" value="Genomic_DNA"/>
</dbReference>
<dbReference type="PANTHER" id="PTHR30069:SF29">
    <property type="entry name" value="HEMOGLOBIN AND HEMOGLOBIN-HAPTOGLOBIN-BINDING PROTEIN 1-RELATED"/>
    <property type="match status" value="1"/>
</dbReference>
<dbReference type="Proteomes" id="UP000199227">
    <property type="component" value="Unassembled WGS sequence"/>
</dbReference>
<dbReference type="GO" id="GO:0044718">
    <property type="term" value="P:siderophore transmembrane transport"/>
    <property type="evidence" value="ECO:0007669"/>
    <property type="project" value="TreeGrafter"/>
</dbReference>
<dbReference type="InterPro" id="IPR037066">
    <property type="entry name" value="Plug_dom_sf"/>
</dbReference>
<sequence>MKILKLTLLMILPFLHLFAQEESFEELLETLQEVNQVATQSRLGIDKSPSMVTVLYGDKLEELHIETLTEALALVPGIEISMSNSGIKQIVMRGVKSPYRDKIKLMIDGVEVNNDFYDNQYYYLNFPVDLIDRIEIIRGPGSVLYGENAFIGVIDVITKIDRDGNESQGSYRYDTLKERHTITLYENKKIGNWNVGFDVFGSSQTGGVETGDIYNIYAPQNPYRESGISHEKYDDIGFGVRLKNGNFKLLTRLKRYKRHNYFGVLNLLPLEDDKDVLAILWHINAIYDKTLTPNKSIK</sequence>
<comment type="similarity">
    <text evidence="2">Belongs to the TonB-dependent receptor family.</text>
</comment>
<dbReference type="InterPro" id="IPR012910">
    <property type="entry name" value="Plug_dom"/>
</dbReference>
<evidence type="ECO:0000313" key="5">
    <source>
        <dbReference type="EMBL" id="SFQ00389.1"/>
    </source>
</evidence>
<dbReference type="AlphaFoldDB" id="A0A1I5UYU1"/>
<evidence type="ECO:0000256" key="1">
    <source>
        <dbReference type="ARBA" id="ARBA00022729"/>
    </source>
</evidence>
<dbReference type="GO" id="GO:0009279">
    <property type="term" value="C:cell outer membrane"/>
    <property type="evidence" value="ECO:0007669"/>
    <property type="project" value="UniProtKB-SubCell"/>
</dbReference>
<keyword evidence="2" id="KW-0472">Membrane</keyword>
<feature type="domain" description="TonB-dependent receptor plug" evidence="4">
    <location>
        <begin position="47"/>
        <end position="153"/>
    </location>
</feature>
<keyword evidence="2" id="KW-0812">Transmembrane</keyword>
<dbReference type="OrthoDB" id="9800913at2"/>
<dbReference type="Pfam" id="PF07715">
    <property type="entry name" value="Plug"/>
    <property type="match status" value="1"/>
</dbReference>
<proteinExistence type="inferred from homology"/>
<dbReference type="STRING" id="223786.SAMN05216234_1771"/>
<dbReference type="InterPro" id="IPR039426">
    <property type="entry name" value="TonB-dep_rcpt-like"/>
</dbReference>
<dbReference type="PANTHER" id="PTHR30069">
    <property type="entry name" value="TONB-DEPENDENT OUTER MEMBRANE RECEPTOR"/>
    <property type="match status" value="1"/>
</dbReference>
<reference evidence="5 6" key="1">
    <citation type="submission" date="2016-10" db="EMBL/GenBank/DDBJ databases">
        <authorList>
            <person name="de Groot N.N."/>
        </authorList>
    </citation>
    <scope>NUCLEOTIDE SEQUENCE [LARGE SCALE GENOMIC DNA]</scope>
    <source>
        <strain evidence="5 6">EP1-55-1</strain>
    </source>
</reference>
<comment type="subcellular location">
    <subcellularLocation>
        <location evidence="2">Cell outer membrane</location>
        <topology evidence="2">Multi-pass membrane protein</topology>
    </subcellularLocation>
</comment>
<keyword evidence="6" id="KW-1185">Reference proteome</keyword>
<dbReference type="PROSITE" id="PS52016">
    <property type="entry name" value="TONB_DEPENDENT_REC_3"/>
    <property type="match status" value="1"/>
</dbReference>
<evidence type="ECO:0000256" key="3">
    <source>
        <dbReference type="SAM" id="SignalP"/>
    </source>
</evidence>
<protein>
    <submittedName>
        <fullName evidence="5">Iron complex outermembrane recepter protein</fullName>
    </submittedName>
</protein>
<feature type="signal peptide" evidence="3">
    <location>
        <begin position="1"/>
        <end position="19"/>
    </location>
</feature>
<accession>A0A1I5UYU1</accession>
<evidence type="ECO:0000259" key="4">
    <source>
        <dbReference type="Pfam" id="PF07715"/>
    </source>
</evidence>